<sequence length="152" mass="15972">MDSLWWFIGALALGIAEIFTLDLTLLMFAGGAAAGGIAALLGAPLWVSIVVFAVVSSVLLFAVRPFLLRSLRKRGAVAETNSARLVGQEAFTLDEITERAGRVKLAGEVWSARTRDDAPTIPEGVEVNVLEIKGATAIVAAEAAHGAAQEKE</sequence>
<dbReference type="Gene3D" id="2.40.50.140">
    <property type="entry name" value="Nucleic acid-binding proteins"/>
    <property type="match status" value="1"/>
</dbReference>
<dbReference type="EMBL" id="JAUHPV010000005">
    <property type="protein sequence ID" value="MDN4473104.1"/>
    <property type="molecule type" value="Genomic_DNA"/>
</dbReference>
<gene>
    <name evidence="7" type="ORF">QQX04_08895</name>
</gene>
<proteinExistence type="predicted"/>
<keyword evidence="4 5" id="KW-0472">Membrane</keyword>
<evidence type="ECO:0000256" key="2">
    <source>
        <dbReference type="ARBA" id="ARBA00022692"/>
    </source>
</evidence>
<evidence type="ECO:0000256" key="4">
    <source>
        <dbReference type="ARBA" id="ARBA00023136"/>
    </source>
</evidence>
<comment type="subcellular location">
    <subcellularLocation>
        <location evidence="1">Membrane</location>
        <topology evidence="1">Multi-pass membrane protein</topology>
    </subcellularLocation>
</comment>
<name>A0ABT8G336_9MICO</name>
<evidence type="ECO:0000259" key="6">
    <source>
        <dbReference type="Pfam" id="PF01957"/>
    </source>
</evidence>
<dbReference type="RefSeq" id="WP_301128314.1">
    <property type="nucleotide sequence ID" value="NZ_JAUHPV010000005.1"/>
</dbReference>
<protein>
    <submittedName>
        <fullName evidence="7">NfeD family protein</fullName>
    </submittedName>
</protein>
<feature type="transmembrane region" description="Helical" evidence="5">
    <location>
        <begin position="44"/>
        <end position="63"/>
    </location>
</feature>
<dbReference type="SUPFAM" id="SSF141322">
    <property type="entry name" value="NfeD domain-like"/>
    <property type="match status" value="1"/>
</dbReference>
<reference evidence="7" key="1">
    <citation type="submission" date="2023-06" db="EMBL/GenBank/DDBJ databases">
        <title>SYSU T00b26.</title>
        <authorList>
            <person name="Gao L."/>
            <person name="Fang B.-Z."/>
            <person name="Li W.-J."/>
        </authorList>
    </citation>
    <scope>NUCLEOTIDE SEQUENCE</scope>
    <source>
        <strain evidence="7">SYSU T00b26</strain>
    </source>
</reference>
<dbReference type="InterPro" id="IPR012340">
    <property type="entry name" value="NA-bd_OB-fold"/>
</dbReference>
<accession>A0ABT8G336</accession>
<dbReference type="PANTHER" id="PTHR33507:SF3">
    <property type="entry name" value="INNER MEMBRANE PROTEIN YBBJ"/>
    <property type="match status" value="1"/>
</dbReference>
<evidence type="ECO:0000256" key="5">
    <source>
        <dbReference type="SAM" id="Phobius"/>
    </source>
</evidence>
<feature type="domain" description="NfeD-like C-terminal" evidence="6">
    <location>
        <begin position="83"/>
        <end position="139"/>
    </location>
</feature>
<dbReference type="Proteomes" id="UP001172738">
    <property type="component" value="Unassembled WGS sequence"/>
</dbReference>
<evidence type="ECO:0000313" key="7">
    <source>
        <dbReference type="EMBL" id="MDN4473104.1"/>
    </source>
</evidence>
<evidence type="ECO:0000256" key="3">
    <source>
        <dbReference type="ARBA" id="ARBA00022989"/>
    </source>
</evidence>
<dbReference type="InterPro" id="IPR052165">
    <property type="entry name" value="Membrane_assoc_protease"/>
</dbReference>
<keyword evidence="2 5" id="KW-0812">Transmembrane</keyword>
<dbReference type="Pfam" id="PF01957">
    <property type="entry name" value="NfeD"/>
    <property type="match status" value="1"/>
</dbReference>
<dbReference type="InterPro" id="IPR002810">
    <property type="entry name" value="NfeD-like_C"/>
</dbReference>
<keyword evidence="8" id="KW-1185">Reference proteome</keyword>
<dbReference type="PANTHER" id="PTHR33507">
    <property type="entry name" value="INNER MEMBRANE PROTEIN YBBJ"/>
    <property type="match status" value="1"/>
</dbReference>
<comment type="caution">
    <text evidence="7">The sequence shown here is derived from an EMBL/GenBank/DDBJ whole genome shotgun (WGS) entry which is preliminary data.</text>
</comment>
<keyword evidence="3 5" id="KW-1133">Transmembrane helix</keyword>
<evidence type="ECO:0000313" key="8">
    <source>
        <dbReference type="Proteomes" id="UP001172738"/>
    </source>
</evidence>
<organism evidence="7 8">
    <name type="scientific">Demequina zhanjiangensis</name>
    <dbReference type="NCBI Taxonomy" id="3051659"/>
    <lineage>
        <taxon>Bacteria</taxon>
        <taxon>Bacillati</taxon>
        <taxon>Actinomycetota</taxon>
        <taxon>Actinomycetes</taxon>
        <taxon>Micrococcales</taxon>
        <taxon>Demequinaceae</taxon>
        <taxon>Demequina</taxon>
    </lineage>
</organism>
<evidence type="ECO:0000256" key="1">
    <source>
        <dbReference type="ARBA" id="ARBA00004141"/>
    </source>
</evidence>